<accession>A0ABT6ZKE4</accession>
<dbReference type="RefSeq" id="WP_283713681.1">
    <property type="nucleotide sequence ID" value="NZ_JASJEW010000006.1"/>
</dbReference>
<sequence length="59" mass="6425">MAQVVVIAACVLILVACLLTCAETDVWFKVWCAVVVAWCVAALAMALFVRVRRGRDGRS</sequence>
<protein>
    <recommendedName>
        <fullName evidence="4">DUF2530 domain-containing protein</fullName>
    </recommendedName>
</protein>
<organism evidence="2 3">
    <name type="scientific">Kribbibacterium absianum</name>
    <dbReference type="NCBI Taxonomy" id="3044210"/>
    <lineage>
        <taxon>Bacteria</taxon>
        <taxon>Bacillati</taxon>
        <taxon>Actinomycetota</taxon>
        <taxon>Coriobacteriia</taxon>
        <taxon>Coriobacteriales</taxon>
        <taxon>Kribbibacteriaceae</taxon>
        <taxon>Kribbibacterium</taxon>
    </lineage>
</organism>
<gene>
    <name evidence="2" type="ORF">QJ043_05485</name>
</gene>
<dbReference type="EMBL" id="JASJEX010000002">
    <property type="protein sequence ID" value="MDJ1129532.1"/>
    <property type="molecule type" value="Genomic_DNA"/>
</dbReference>
<evidence type="ECO:0000313" key="3">
    <source>
        <dbReference type="Proteomes" id="UP001431693"/>
    </source>
</evidence>
<comment type="caution">
    <text evidence="2">The sequence shown here is derived from an EMBL/GenBank/DDBJ whole genome shotgun (WGS) entry which is preliminary data.</text>
</comment>
<evidence type="ECO:0008006" key="4">
    <source>
        <dbReference type="Google" id="ProtNLM"/>
    </source>
</evidence>
<dbReference type="Proteomes" id="UP001431693">
    <property type="component" value="Unassembled WGS sequence"/>
</dbReference>
<keyword evidence="3" id="KW-1185">Reference proteome</keyword>
<keyword evidence="1" id="KW-0812">Transmembrane</keyword>
<evidence type="ECO:0000313" key="2">
    <source>
        <dbReference type="EMBL" id="MDJ1129532.1"/>
    </source>
</evidence>
<keyword evidence="1" id="KW-0472">Membrane</keyword>
<name>A0ABT6ZKE4_9ACTN</name>
<reference evidence="2" key="1">
    <citation type="submission" date="2023-05" db="EMBL/GenBank/DDBJ databases">
        <title>[olsenella] sp. nov., isolated from a pig farm feces dump.</title>
        <authorList>
            <person name="Chang Y.-H."/>
        </authorList>
    </citation>
    <scope>NUCLEOTIDE SEQUENCE</scope>
    <source>
        <strain evidence="2">YH-ols2217</strain>
    </source>
</reference>
<proteinExistence type="predicted"/>
<evidence type="ECO:0000256" key="1">
    <source>
        <dbReference type="SAM" id="Phobius"/>
    </source>
</evidence>
<keyword evidence="1" id="KW-1133">Transmembrane helix</keyword>
<feature type="transmembrane region" description="Helical" evidence="1">
    <location>
        <begin position="28"/>
        <end position="49"/>
    </location>
</feature>